<keyword evidence="2" id="KW-0012">Acyltransferase</keyword>
<dbReference type="PANTHER" id="PTHR43420">
    <property type="entry name" value="ACETYLTRANSFERASE"/>
    <property type="match status" value="1"/>
</dbReference>
<evidence type="ECO:0000256" key="1">
    <source>
        <dbReference type="ARBA" id="ARBA00022679"/>
    </source>
</evidence>
<dbReference type="SUPFAM" id="SSF55729">
    <property type="entry name" value="Acyl-CoA N-acyltransferases (Nat)"/>
    <property type="match status" value="2"/>
</dbReference>
<evidence type="ECO:0000259" key="3">
    <source>
        <dbReference type="PROSITE" id="PS51186"/>
    </source>
</evidence>
<dbReference type="InterPro" id="IPR000182">
    <property type="entry name" value="GNAT_dom"/>
</dbReference>
<comment type="caution">
    <text evidence="4">The sequence shown here is derived from an EMBL/GenBank/DDBJ whole genome shotgun (WGS) entry which is preliminary data.</text>
</comment>
<dbReference type="InterPro" id="IPR050680">
    <property type="entry name" value="YpeA/RimI_acetyltransf"/>
</dbReference>
<dbReference type="RefSeq" id="WP_021284714.1">
    <property type="nucleotide sequence ID" value="NZ_JAGGLL010000047.1"/>
</dbReference>
<dbReference type="CDD" id="cd04301">
    <property type="entry name" value="NAT_SF"/>
    <property type="match status" value="2"/>
</dbReference>
<dbReference type="EMBL" id="JAGGLL010000047">
    <property type="protein sequence ID" value="MBP2024056.1"/>
    <property type="molecule type" value="Genomic_DNA"/>
</dbReference>
<keyword evidence="1" id="KW-0808">Transferase</keyword>
<dbReference type="Gene3D" id="3.40.630.30">
    <property type="match status" value="2"/>
</dbReference>
<keyword evidence="5" id="KW-1185">Reference proteome</keyword>
<reference evidence="4 5" key="1">
    <citation type="submission" date="2021-03" db="EMBL/GenBank/DDBJ databases">
        <title>Genomic Encyclopedia of Type Strains, Phase IV (KMG-IV): sequencing the most valuable type-strain genomes for metagenomic binning, comparative biology and taxonomic classification.</title>
        <authorList>
            <person name="Goeker M."/>
        </authorList>
    </citation>
    <scope>NUCLEOTIDE SEQUENCE [LARGE SCALE GENOMIC DNA]</scope>
    <source>
        <strain evidence="4 5">DSM 28650</strain>
    </source>
</reference>
<organism evidence="4 5">
    <name type="scientific">Clostridium punense</name>
    <dbReference type="NCBI Taxonomy" id="1054297"/>
    <lineage>
        <taxon>Bacteria</taxon>
        <taxon>Bacillati</taxon>
        <taxon>Bacillota</taxon>
        <taxon>Clostridia</taxon>
        <taxon>Eubacteriales</taxon>
        <taxon>Clostridiaceae</taxon>
        <taxon>Clostridium</taxon>
    </lineage>
</organism>
<protein>
    <submittedName>
        <fullName evidence="4">N-acetyltransferase YhbS</fullName>
    </submittedName>
</protein>
<evidence type="ECO:0000313" key="5">
    <source>
        <dbReference type="Proteomes" id="UP001519308"/>
    </source>
</evidence>
<dbReference type="Pfam" id="PF00583">
    <property type="entry name" value="Acetyltransf_1"/>
    <property type="match status" value="2"/>
</dbReference>
<dbReference type="Proteomes" id="UP001519308">
    <property type="component" value="Unassembled WGS sequence"/>
</dbReference>
<evidence type="ECO:0000313" key="4">
    <source>
        <dbReference type="EMBL" id="MBP2024056.1"/>
    </source>
</evidence>
<dbReference type="PROSITE" id="PS51186">
    <property type="entry name" value="GNAT"/>
    <property type="match status" value="2"/>
</dbReference>
<sequence>MEYEIIHLPKEKWKGTIIPIGYTTDKYYDVIVNKTDKGFAIGIEKRDFTEPVTHTPEEYNFPDKLYEDHWENAYAWGVLVNDELVAAIETDQELWSNRLRITELWVAENYQKQGIGHALVEMAKEQARRQRRRAIILETQSCNVNAIDFYQHEGFTLIGMDTCCYKNNDLQRKEVRLEFGWFPKKKKRLRREEVEIRMETEEDWYKVELMTQRAFWNNHHLGCDEHYLVHKMRQDKDFLPELSRIAVKDGEIIGYIMYSKARVVDGEDTHEVVTFGPLCVDPKWQGCGVGELLLRETMDLVKNKGYKGIIIFGEPDYYPRIGFKTCDNFNITSAEGRNFDAFMGIELWEGSMEGIKGKFYESELFENLPKEEVEEYSKKFPKLKKLRFPGQWD</sequence>
<accession>A0ABS4K8E3</accession>
<proteinExistence type="predicted"/>
<evidence type="ECO:0000256" key="2">
    <source>
        <dbReference type="ARBA" id="ARBA00023315"/>
    </source>
</evidence>
<name>A0ABS4K8E3_9CLOT</name>
<feature type="domain" description="N-acetyltransferase" evidence="3">
    <location>
        <begin position="25"/>
        <end position="178"/>
    </location>
</feature>
<gene>
    <name evidence="4" type="ORF">J2Z44_003906</name>
</gene>
<feature type="domain" description="N-acetyltransferase" evidence="3">
    <location>
        <begin position="194"/>
        <end position="348"/>
    </location>
</feature>
<dbReference type="InterPro" id="IPR016181">
    <property type="entry name" value="Acyl_CoA_acyltransferase"/>
</dbReference>